<evidence type="ECO:0000313" key="6">
    <source>
        <dbReference type="Proteomes" id="UP000199594"/>
    </source>
</evidence>
<feature type="domain" description="Type I restriction modification DNA specificity" evidence="4">
    <location>
        <begin position="117"/>
        <end position="288"/>
    </location>
</feature>
<proteinExistence type="inferred from homology"/>
<dbReference type="SUPFAM" id="SSF116734">
    <property type="entry name" value="DNA methylase specificity domain"/>
    <property type="match status" value="2"/>
</dbReference>
<protein>
    <submittedName>
        <fullName evidence="5">Type I restriction enzyme, S subunit</fullName>
    </submittedName>
</protein>
<dbReference type="InterPro" id="IPR000055">
    <property type="entry name" value="Restrct_endonuc_typeI_TRD"/>
</dbReference>
<dbReference type="InterPro" id="IPR051212">
    <property type="entry name" value="Type-I_RE_S_subunit"/>
</dbReference>
<dbReference type="InterPro" id="IPR044946">
    <property type="entry name" value="Restrct_endonuc_typeI_TRD_sf"/>
</dbReference>
<dbReference type="GO" id="GO:0009307">
    <property type="term" value="P:DNA restriction-modification system"/>
    <property type="evidence" value="ECO:0007669"/>
    <property type="project" value="UniProtKB-KW"/>
</dbReference>
<dbReference type="PANTHER" id="PTHR43140">
    <property type="entry name" value="TYPE-1 RESTRICTION ENZYME ECOKI SPECIFICITY PROTEIN"/>
    <property type="match status" value="1"/>
</dbReference>
<evidence type="ECO:0000313" key="5">
    <source>
        <dbReference type="EMBL" id="SFU02930.1"/>
    </source>
</evidence>
<evidence type="ECO:0000256" key="1">
    <source>
        <dbReference type="ARBA" id="ARBA00010923"/>
    </source>
</evidence>
<dbReference type="Proteomes" id="UP000199594">
    <property type="component" value="Unassembled WGS sequence"/>
</dbReference>
<dbReference type="AlphaFoldDB" id="A0A1I7CU46"/>
<evidence type="ECO:0000256" key="2">
    <source>
        <dbReference type="ARBA" id="ARBA00022747"/>
    </source>
</evidence>
<comment type="similarity">
    <text evidence="1">Belongs to the type-I restriction system S methylase family.</text>
</comment>
<keyword evidence="2" id="KW-0680">Restriction system</keyword>
<dbReference type="EMBL" id="FPAQ01000062">
    <property type="protein sequence ID" value="SFU02930.1"/>
    <property type="molecule type" value="Genomic_DNA"/>
</dbReference>
<evidence type="ECO:0000256" key="3">
    <source>
        <dbReference type="ARBA" id="ARBA00023125"/>
    </source>
</evidence>
<dbReference type="GO" id="GO:0003677">
    <property type="term" value="F:DNA binding"/>
    <property type="evidence" value="ECO:0007669"/>
    <property type="project" value="UniProtKB-KW"/>
</dbReference>
<sequence>MRNISQDGIRRITLPFPPFNEQRRIVDKIESLFAQLDHGEASLRDVQKLLARYRQSVLKAAVTGQLTADWRAENADRLESGSDLLERILQARRENWQGRGKYKEPVVPDSGDLPELPEGWVWASVDQLAEVIGGLTKNSKRSTLPLKKPMLRVANVYQNRLDLEDVHDTGVSEGELSRVTLQDRDILVVEGNGSKGQIGRMAVWRDEIPGAVHQNHLIKVRMVDKLISDYSMWWFQSLYGRQNIEKVASSTSGLYTLSISKIESLVIPLPSLDEVEQVVAAIDEAFSKIGQLEDWCQTELTRSAALRQSILKDAFAGKLVPQDPADEPASELLARIRAERDAAAPKKRTRKKASA</sequence>
<dbReference type="CDD" id="cd17253">
    <property type="entry name" value="RMtype1_S_Eco933I-TRD2-CR2_like"/>
    <property type="match status" value="1"/>
</dbReference>
<dbReference type="Pfam" id="PF01420">
    <property type="entry name" value="Methylase_S"/>
    <property type="match status" value="1"/>
</dbReference>
<name>A0A1I7CU46_9GAMM</name>
<dbReference type="OrthoDB" id="398435at2"/>
<evidence type="ECO:0000259" key="4">
    <source>
        <dbReference type="Pfam" id="PF01420"/>
    </source>
</evidence>
<gene>
    <name evidence="5" type="ORF">SAMN04487956_1622</name>
</gene>
<keyword evidence="3" id="KW-0238">DNA-binding</keyword>
<dbReference type="PANTHER" id="PTHR43140:SF1">
    <property type="entry name" value="TYPE I RESTRICTION ENZYME ECOKI SPECIFICITY SUBUNIT"/>
    <property type="match status" value="1"/>
</dbReference>
<dbReference type="Gene3D" id="3.90.220.20">
    <property type="entry name" value="DNA methylase specificity domains"/>
    <property type="match status" value="2"/>
</dbReference>
<reference evidence="5 6" key="1">
    <citation type="submission" date="2016-10" db="EMBL/GenBank/DDBJ databases">
        <authorList>
            <person name="de Groot N.N."/>
        </authorList>
    </citation>
    <scope>NUCLEOTIDE SEQUENCE [LARGE SCALE GENOMIC DNA]</scope>
    <source>
        <strain evidence="5 6">CGMCC 1.6493</strain>
    </source>
</reference>
<organism evidence="5 6">
    <name type="scientific">Halomonas saccharevitans</name>
    <dbReference type="NCBI Taxonomy" id="416872"/>
    <lineage>
        <taxon>Bacteria</taxon>
        <taxon>Pseudomonadati</taxon>
        <taxon>Pseudomonadota</taxon>
        <taxon>Gammaproteobacteria</taxon>
        <taxon>Oceanospirillales</taxon>
        <taxon>Halomonadaceae</taxon>
        <taxon>Halomonas</taxon>
    </lineage>
</organism>
<accession>A0A1I7CU46</accession>